<organism evidence="4 5">
    <name type="scientific">Natrinema hispanicum</name>
    <dbReference type="NCBI Taxonomy" id="392421"/>
    <lineage>
        <taxon>Archaea</taxon>
        <taxon>Methanobacteriati</taxon>
        <taxon>Methanobacteriota</taxon>
        <taxon>Stenosarchaea group</taxon>
        <taxon>Halobacteria</taxon>
        <taxon>Halobacteriales</taxon>
        <taxon>Natrialbaceae</taxon>
        <taxon>Natrinema</taxon>
    </lineage>
</organism>
<evidence type="ECO:0000256" key="2">
    <source>
        <dbReference type="SAM" id="Phobius"/>
    </source>
</evidence>
<dbReference type="GO" id="GO:0042026">
    <property type="term" value="P:protein refolding"/>
    <property type="evidence" value="ECO:0007669"/>
    <property type="project" value="TreeGrafter"/>
</dbReference>
<keyword evidence="2" id="KW-0812">Transmembrane</keyword>
<dbReference type="AlphaFoldDB" id="A0A482YCL4"/>
<dbReference type="PANTHER" id="PTHR43096:SF58">
    <property type="entry name" value="CHAPERONE DNAJ-DOMAIN SUPERFAMILY PROTEIN"/>
    <property type="match status" value="1"/>
</dbReference>
<feature type="transmembrane region" description="Helical" evidence="2">
    <location>
        <begin position="351"/>
        <end position="370"/>
    </location>
</feature>
<protein>
    <submittedName>
        <fullName evidence="4">DnaJ-like protein</fullName>
    </submittedName>
</protein>
<feature type="compositionally biased region" description="Gly residues" evidence="1">
    <location>
        <begin position="168"/>
        <end position="177"/>
    </location>
</feature>
<dbReference type="PRINTS" id="PR00625">
    <property type="entry name" value="JDOMAIN"/>
</dbReference>
<evidence type="ECO:0000313" key="4">
    <source>
        <dbReference type="EMBL" id="RZV10361.1"/>
    </source>
</evidence>
<gene>
    <name evidence="4" type="ORF">BDK88_1517</name>
</gene>
<dbReference type="GO" id="GO:0051082">
    <property type="term" value="F:unfolded protein binding"/>
    <property type="evidence" value="ECO:0007669"/>
    <property type="project" value="TreeGrafter"/>
</dbReference>
<evidence type="ECO:0000256" key="1">
    <source>
        <dbReference type="SAM" id="MobiDB-lite"/>
    </source>
</evidence>
<dbReference type="EMBL" id="SHMP01000004">
    <property type="protein sequence ID" value="RZV10361.1"/>
    <property type="molecule type" value="Genomic_DNA"/>
</dbReference>
<feature type="transmembrane region" description="Helical" evidence="2">
    <location>
        <begin position="410"/>
        <end position="430"/>
    </location>
</feature>
<accession>A0A482YCL4</accession>
<dbReference type="Gene3D" id="1.10.287.110">
    <property type="entry name" value="DnaJ domain"/>
    <property type="match status" value="1"/>
</dbReference>
<feature type="transmembrane region" description="Helical" evidence="2">
    <location>
        <begin position="227"/>
        <end position="246"/>
    </location>
</feature>
<dbReference type="SUPFAM" id="SSF46565">
    <property type="entry name" value="Chaperone J-domain"/>
    <property type="match status" value="1"/>
</dbReference>
<dbReference type="InterPro" id="IPR018253">
    <property type="entry name" value="DnaJ_domain_CS"/>
</dbReference>
<feature type="transmembrane region" description="Helical" evidence="2">
    <location>
        <begin position="382"/>
        <end position="404"/>
    </location>
</feature>
<dbReference type="GO" id="GO:0005737">
    <property type="term" value="C:cytoplasm"/>
    <property type="evidence" value="ECO:0007669"/>
    <property type="project" value="TreeGrafter"/>
</dbReference>
<feature type="compositionally biased region" description="Low complexity" evidence="1">
    <location>
        <begin position="109"/>
        <end position="167"/>
    </location>
</feature>
<dbReference type="PROSITE" id="PS50076">
    <property type="entry name" value="DNAJ_2"/>
    <property type="match status" value="1"/>
</dbReference>
<dbReference type="Proteomes" id="UP000291097">
    <property type="component" value="Unassembled WGS sequence"/>
</dbReference>
<comment type="caution">
    <text evidence="4">The sequence shown here is derived from an EMBL/GenBank/DDBJ whole genome shotgun (WGS) entry which is preliminary data.</text>
</comment>
<evidence type="ECO:0000313" key="5">
    <source>
        <dbReference type="Proteomes" id="UP000291097"/>
    </source>
</evidence>
<sequence>MTDDFYDLLEIPPDASQDEIKDAYREQVRVYHPDLNDDDRAQAQFTAVKTAYDTLGDPVERQAYDRLGHKDYVAKRTSGLPSPDVWKSNDGDDEETDGTELNDSESETKSAAEATAGSGTAGSSASASNRSSTANAGATGSTTGSTATGTASASTTGTAQRTASATGTGTGTAGGSDAGTAGRTTSPAGETAHGTGGSSKRDTQTGARSATTGNPVIRWWRRQNLSLPLLWLSLFVYVAGLGHFALANESTLATLWADVRALGADPSGILALLSASRHGLETTVAFVRGVEVVASPLESTLWYAAMAGVVALAVAALLVTRIVRRENPWGAVTIDETIVVALALGVTTTLVGGPLLAGAVLMPLLFGVIVRHTRRLPGWTPSYLYVVPVLAPAAGFVAATVDAASLPVDLAAFVLVPLFGGLALPVRATIRKHFGR</sequence>
<proteinExistence type="predicted"/>
<keyword evidence="2" id="KW-0472">Membrane</keyword>
<dbReference type="OrthoDB" id="11397at2157"/>
<reference evidence="4 5" key="1">
    <citation type="submission" date="2019-02" db="EMBL/GenBank/DDBJ databases">
        <title>Genomic Encyclopedia of Archaeal and Bacterial Type Strains, Phase II (KMG-II): from individual species to whole genera.</title>
        <authorList>
            <person name="Goeker M."/>
        </authorList>
    </citation>
    <scope>NUCLEOTIDE SEQUENCE [LARGE SCALE GENOMIC DNA]</scope>
    <source>
        <strain evidence="4 5">DSM 18328</strain>
    </source>
</reference>
<dbReference type="PANTHER" id="PTHR43096">
    <property type="entry name" value="DNAJ HOMOLOG 1, MITOCHONDRIAL-RELATED"/>
    <property type="match status" value="1"/>
</dbReference>
<dbReference type="SMART" id="SM00271">
    <property type="entry name" value="DnaJ"/>
    <property type="match status" value="1"/>
</dbReference>
<name>A0A482YCL4_9EURY</name>
<dbReference type="InterPro" id="IPR036869">
    <property type="entry name" value="J_dom_sf"/>
</dbReference>
<evidence type="ECO:0000259" key="3">
    <source>
        <dbReference type="PROSITE" id="PS50076"/>
    </source>
</evidence>
<keyword evidence="2" id="KW-1133">Transmembrane helix</keyword>
<dbReference type="Pfam" id="PF00226">
    <property type="entry name" value="DnaJ"/>
    <property type="match status" value="1"/>
</dbReference>
<dbReference type="CDD" id="cd06257">
    <property type="entry name" value="DnaJ"/>
    <property type="match status" value="1"/>
</dbReference>
<feature type="region of interest" description="Disordered" evidence="1">
    <location>
        <begin position="74"/>
        <end position="211"/>
    </location>
</feature>
<feature type="transmembrane region" description="Helical" evidence="2">
    <location>
        <begin position="301"/>
        <end position="320"/>
    </location>
</feature>
<feature type="compositionally biased region" description="Acidic residues" evidence="1">
    <location>
        <begin position="91"/>
        <end position="105"/>
    </location>
</feature>
<feature type="domain" description="J" evidence="3">
    <location>
        <begin position="4"/>
        <end position="68"/>
    </location>
</feature>
<dbReference type="PROSITE" id="PS00636">
    <property type="entry name" value="DNAJ_1"/>
    <property type="match status" value="1"/>
</dbReference>
<dbReference type="InterPro" id="IPR001623">
    <property type="entry name" value="DnaJ_domain"/>
</dbReference>
<dbReference type="RefSeq" id="WP_130499886.1">
    <property type="nucleotide sequence ID" value="NZ_SHMP01000004.1"/>
</dbReference>